<dbReference type="PANTHER" id="PTHR35301:SF2">
    <property type="match status" value="1"/>
</dbReference>
<dbReference type="AlphaFoldDB" id="A0AAJ6USZ2"/>
<dbReference type="RefSeq" id="XP_011034711.1">
    <property type="nucleotide sequence ID" value="XM_011036409.1"/>
</dbReference>
<dbReference type="GO" id="GO:0010089">
    <property type="term" value="P:xylem development"/>
    <property type="evidence" value="ECO:0007669"/>
    <property type="project" value="InterPro"/>
</dbReference>
<dbReference type="KEGG" id="peu:105132739"/>
<accession>A0AAJ6USZ2</accession>
<sequence length="154" mass="16770">MVSSQNIITIHIHILIVKWFMDIDPFWITGGWLIITDFNFMAPARKSPLCRTTTKLQAMVLFLDLLLIVPLLARPIDLSKKLTAASSPTGTKHSATEMHPRESKYAPPSSTTAAADMTSRTTTTVPTTPAVSASNQQFKAAAHEVPSGPNPESN</sequence>
<evidence type="ECO:0000313" key="3">
    <source>
        <dbReference type="RefSeq" id="XP_011034711.1"/>
    </source>
</evidence>
<dbReference type="GO" id="GO:0033612">
    <property type="term" value="F:receptor serine/threonine kinase binding"/>
    <property type="evidence" value="ECO:0007669"/>
    <property type="project" value="InterPro"/>
</dbReference>
<dbReference type="GeneID" id="105132739"/>
<proteinExistence type="predicted"/>
<dbReference type="Proteomes" id="UP000694918">
    <property type="component" value="Unplaced"/>
</dbReference>
<dbReference type="GO" id="GO:0048046">
    <property type="term" value="C:apoplast"/>
    <property type="evidence" value="ECO:0007669"/>
    <property type="project" value="TreeGrafter"/>
</dbReference>
<protein>
    <submittedName>
        <fullName evidence="3">CLAVATA3/ESR (CLE)-related protein TDIF-like</fullName>
    </submittedName>
</protein>
<dbReference type="PANTHER" id="PTHR35301">
    <property type="entry name" value="CLAVATA3/ESR (CLE)-RELATED PROTEIN 41-RELATED"/>
    <property type="match status" value="1"/>
</dbReference>
<evidence type="ECO:0000313" key="2">
    <source>
        <dbReference type="Proteomes" id="UP000694918"/>
    </source>
</evidence>
<organism evidence="2 3">
    <name type="scientific">Populus euphratica</name>
    <name type="common">Euphrates poplar</name>
    <dbReference type="NCBI Taxonomy" id="75702"/>
    <lineage>
        <taxon>Eukaryota</taxon>
        <taxon>Viridiplantae</taxon>
        <taxon>Streptophyta</taxon>
        <taxon>Embryophyta</taxon>
        <taxon>Tracheophyta</taxon>
        <taxon>Spermatophyta</taxon>
        <taxon>Magnoliopsida</taxon>
        <taxon>eudicotyledons</taxon>
        <taxon>Gunneridae</taxon>
        <taxon>Pentapetalae</taxon>
        <taxon>rosids</taxon>
        <taxon>fabids</taxon>
        <taxon>Malpighiales</taxon>
        <taxon>Salicaceae</taxon>
        <taxon>Saliceae</taxon>
        <taxon>Populus</taxon>
    </lineage>
</organism>
<name>A0AAJ6USZ2_POPEU</name>
<feature type="compositionally biased region" description="Low complexity" evidence="1">
    <location>
        <begin position="121"/>
        <end position="134"/>
    </location>
</feature>
<dbReference type="InterPro" id="IPR037495">
    <property type="entry name" value="CLE41/42/44"/>
</dbReference>
<feature type="compositionally biased region" description="Polar residues" evidence="1">
    <location>
        <begin position="84"/>
        <end position="93"/>
    </location>
</feature>
<reference evidence="3" key="1">
    <citation type="submission" date="2025-08" db="UniProtKB">
        <authorList>
            <consortium name="RefSeq"/>
        </authorList>
    </citation>
    <scope>IDENTIFICATION</scope>
</reference>
<evidence type="ECO:0000256" key="1">
    <source>
        <dbReference type="SAM" id="MobiDB-lite"/>
    </source>
</evidence>
<feature type="compositionally biased region" description="Basic and acidic residues" evidence="1">
    <location>
        <begin position="94"/>
        <end position="104"/>
    </location>
</feature>
<feature type="region of interest" description="Disordered" evidence="1">
    <location>
        <begin position="83"/>
        <end position="154"/>
    </location>
</feature>
<gene>
    <name evidence="3" type="primary">LOC105132739</name>
</gene>
<keyword evidence="2" id="KW-1185">Reference proteome</keyword>